<comment type="caution">
    <text evidence="1">The sequence shown here is derived from an EMBL/GenBank/DDBJ whole genome shotgun (WGS) entry which is preliminary data.</text>
</comment>
<reference evidence="1 2" key="1">
    <citation type="journal article" date="2019" name="Int. J. Syst. Evol. Microbiol.">
        <title>The Global Catalogue of Microorganisms (GCM) 10K type strain sequencing project: providing services to taxonomists for standard genome sequencing and annotation.</title>
        <authorList>
            <consortium name="The Broad Institute Genomics Platform"/>
            <consortium name="The Broad Institute Genome Sequencing Center for Infectious Disease"/>
            <person name="Wu L."/>
            <person name="Ma J."/>
        </authorList>
    </citation>
    <scope>NUCLEOTIDE SEQUENCE [LARGE SCALE GENOMIC DNA]</scope>
    <source>
        <strain evidence="1 2">JCM 11136</strain>
    </source>
</reference>
<gene>
    <name evidence="1" type="ORF">GCM10009560_08070</name>
</gene>
<organism evidence="1 2">
    <name type="scientific">Nonomuraea longicatena</name>
    <dbReference type="NCBI Taxonomy" id="83682"/>
    <lineage>
        <taxon>Bacteria</taxon>
        <taxon>Bacillati</taxon>
        <taxon>Actinomycetota</taxon>
        <taxon>Actinomycetes</taxon>
        <taxon>Streptosporangiales</taxon>
        <taxon>Streptosporangiaceae</taxon>
        <taxon>Nonomuraea</taxon>
    </lineage>
</organism>
<dbReference type="EMBL" id="BAAAHQ010000002">
    <property type="protein sequence ID" value="GAA0914540.1"/>
    <property type="molecule type" value="Genomic_DNA"/>
</dbReference>
<evidence type="ECO:0008006" key="3">
    <source>
        <dbReference type="Google" id="ProtNLM"/>
    </source>
</evidence>
<name>A0ABN1NQ56_9ACTN</name>
<accession>A0ABN1NQ56</accession>
<evidence type="ECO:0000313" key="2">
    <source>
        <dbReference type="Proteomes" id="UP001501578"/>
    </source>
</evidence>
<keyword evidence="2" id="KW-1185">Reference proteome</keyword>
<protein>
    <recommendedName>
        <fullName evidence="3">RCK C-terminal domain-containing protein</fullName>
    </recommendedName>
</protein>
<dbReference type="Proteomes" id="UP001501578">
    <property type="component" value="Unassembled WGS sequence"/>
</dbReference>
<evidence type="ECO:0000313" key="1">
    <source>
        <dbReference type="EMBL" id="GAA0914540.1"/>
    </source>
</evidence>
<proteinExistence type="predicted"/>
<sequence>MPMSTLYSQQSEEEQLSRLGLVQEGLASVGIRSLLVRRLRLRLVRGRFHPPEPDGPTLVAGGVTVSVSDGYVVRGPDAVAVFSGADDAVAYTGLLLR</sequence>